<dbReference type="Gene3D" id="3.90.730.10">
    <property type="entry name" value="Ribonuclease T2-like"/>
    <property type="match status" value="1"/>
</dbReference>
<keyword evidence="3" id="KW-0732">Signal</keyword>
<gene>
    <name evidence="4" type="ORF">Sjap_025855</name>
</gene>
<dbReference type="Pfam" id="PF00445">
    <property type="entry name" value="Ribonuclease_T2"/>
    <property type="match status" value="1"/>
</dbReference>
<protein>
    <submittedName>
        <fullName evidence="4">Uncharacterized protein</fullName>
    </submittedName>
</protein>
<dbReference type="GO" id="GO:0033897">
    <property type="term" value="F:ribonuclease T2 activity"/>
    <property type="evidence" value="ECO:0007669"/>
    <property type="project" value="InterPro"/>
</dbReference>
<dbReference type="Proteomes" id="UP001417504">
    <property type="component" value="Unassembled WGS sequence"/>
</dbReference>
<dbReference type="InterPro" id="IPR036430">
    <property type="entry name" value="RNase_T2-like_sf"/>
</dbReference>
<evidence type="ECO:0000313" key="4">
    <source>
        <dbReference type="EMBL" id="KAK9085444.1"/>
    </source>
</evidence>
<reference evidence="4 5" key="1">
    <citation type="submission" date="2024-01" db="EMBL/GenBank/DDBJ databases">
        <title>Genome assemblies of Stephania.</title>
        <authorList>
            <person name="Yang L."/>
        </authorList>
    </citation>
    <scope>NUCLEOTIDE SEQUENCE [LARGE SCALE GENOMIC DNA]</scope>
    <source>
        <strain evidence="4">QJT</strain>
        <tissue evidence="4">Leaf</tissue>
    </source>
</reference>
<comment type="similarity">
    <text evidence="1 2">Belongs to the RNase T2 family.</text>
</comment>
<dbReference type="GO" id="GO:0003723">
    <property type="term" value="F:RNA binding"/>
    <property type="evidence" value="ECO:0007669"/>
    <property type="project" value="InterPro"/>
</dbReference>
<dbReference type="InterPro" id="IPR001568">
    <property type="entry name" value="RNase_T2-like"/>
</dbReference>
<dbReference type="AlphaFoldDB" id="A0AAP0E2I8"/>
<evidence type="ECO:0000256" key="3">
    <source>
        <dbReference type="SAM" id="SignalP"/>
    </source>
</evidence>
<evidence type="ECO:0000256" key="2">
    <source>
        <dbReference type="RuleBase" id="RU004328"/>
    </source>
</evidence>
<dbReference type="GO" id="GO:0005576">
    <property type="term" value="C:extracellular region"/>
    <property type="evidence" value="ECO:0007669"/>
    <property type="project" value="TreeGrafter"/>
</dbReference>
<comment type="caution">
    <text evidence="4">The sequence shown here is derived from an EMBL/GenBank/DDBJ whole genome shotgun (WGS) entry which is preliminary data.</text>
</comment>
<feature type="signal peptide" evidence="3">
    <location>
        <begin position="1"/>
        <end position="21"/>
    </location>
</feature>
<evidence type="ECO:0000313" key="5">
    <source>
        <dbReference type="Proteomes" id="UP001417504"/>
    </source>
</evidence>
<keyword evidence="5" id="KW-1185">Reference proteome</keyword>
<accession>A0AAP0E2I8</accession>
<dbReference type="PANTHER" id="PTHR11240">
    <property type="entry name" value="RIBONUCLEASE T2"/>
    <property type="match status" value="1"/>
</dbReference>
<dbReference type="SUPFAM" id="SSF55895">
    <property type="entry name" value="Ribonuclease Rh-like"/>
    <property type="match status" value="1"/>
</dbReference>
<dbReference type="GO" id="GO:0006401">
    <property type="term" value="P:RNA catabolic process"/>
    <property type="evidence" value="ECO:0007669"/>
    <property type="project" value="TreeGrafter"/>
</dbReference>
<organism evidence="4 5">
    <name type="scientific">Stephania japonica</name>
    <dbReference type="NCBI Taxonomy" id="461633"/>
    <lineage>
        <taxon>Eukaryota</taxon>
        <taxon>Viridiplantae</taxon>
        <taxon>Streptophyta</taxon>
        <taxon>Embryophyta</taxon>
        <taxon>Tracheophyta</taxon>
        <taxon>Spermatophyta</taxon>
        <taxon>Magnoliopsida</taxon>
        <taxon>Ranunculales</taxon>
        <taxon>Menispermaceae</taxon>
        <taxon>Menispermoideae</taxon>
        <taxon>Cissampelideae</taxon>
        <taxon>Stephania</taxon>
    </lineage>
</organism>
<dbReference type="EMBL" id="JBBNAE010000011">
    <property type="protein sequence ID" value="KAK9085444.1"/>
    <property type="molecule type" value="Genomic_DNA"/>
</dbReference>
<name>A0AAP0E2I8_9MAGN</name>
<feature type="chain" id="PRO_5042915723" evidence="3">
    <location>
        <begin position="22"/>
        <end position="264"/>
    </location>
</feature>
<proteinExistence type="inferred from homology"/>
<dbReference type="PANTHER" id="PTHR11240:SF57">
    <property type="entry name" value="OS09G0538000 PROTEIN"/>
    <property type="match status" value="1"/>
</dbReference>
<evidence type="ECO:0000256" key="1">
    <source>
        <dbReference type="ARBA" id="ARBA00007469"/>
    </source>
</evidence>
<sequence>MAANWKTISVVVVFIATLLLSSPHLEAKAAKEFDFYYYVLMWPGSFCDQYNGDGCCMPTARAPAIDFFISGLWTYNFTTDLPVTRCKNESFDIGAISFLKRDLNLFWSNIKCPSTSAAPLWKSAWNVYGVCSGLCEYSYFDLALALREYKIPLLHTLEANGILPTTYRLYKLDYIKNLIEEKLGATVTIHCNKNDLGQWQLYQVFVCVGKNATQYYYPIISCPKNSKFSNCGEEVSFPPFTLDMLKGTTPLSNNMIEMFTDGSP</sequence>